<sequence length="65" mass="7315">MLSTLWVAQSNLYNAIIWQSIQTEARGNVKFQQDTQDIGSQSSSPYDAEIRDLANRLKLGKLQSS</sequence>
<gene>
    <name evidence="1" type="ORF">KDW_44600</name>
</gene>
<proteinExistence type="predicted"/>
<protein>
    <submittedName>
        <fullName evidence="1">Uncharacterized protein</fullName>
    </submittedName>
</protein>
<dbReference type="EMBL" id="BKZW01000002">
    <property type="protein sequence ID" value="GER90298.1"/>
    <property type="molecule type" value="Genomic_DNA"/>
</dbReference>
<evidence type="ECO:0000313" key="2">
    <source>
        <dbReference type="Proteomes" id="UP000326912"/>
    </source>
</evidence>
<accession>A0A5J4KKJ9</accession>
<comment type="caution">
    <text evidence="1">The sequence shown here is derived from an EMBL/GenBank/DDBJ whole genome shotgun (WGS) entry which is preliminary data.</text>
</comment>
<keyword evidence="2" id="KW-1185">Reference proteome</keyword>
<reference evidence="1 2" key="1">
    <citation type="submission" date="2019-10" db="EMBL/GenBank/DDBJ databases">
        <title>Dictyobacter vulcani sp. nov., within the class Ktedonobacteria, isolated from soil of volcanic Mt. Zao.</title>
        <authorList>
            <person name="Zheng Y."/>
            <person name="Wang C.M."/>
            <person name="Sakai Y."/>
            <person name="Abe K."/>
            <person name="Yokota A."/>
            <person name="Yabe S."/>
        </authorList>
    </citation>
    <scope>NUCLEOTIDE SEQUENCE [LARGE SCALE GENOMIC DNA]</scope>
    <source>
        <strain evidence="1 2">W12</strain>
    </source>
</reference>
<dbReference type="Proteomes" id="UP000326912">
    <property type="component" value="Unassembled WGS sequence"/>
</dbReference>
<name>A0A5J4KKJ9_9CHLR</name>
<evidence type="ECO:0000313" key="1">
    <source>
        <dbReference type="EMBL" id="GER90298.1"/>
    </source>
</evidence>
<dbReference type="AlphaFoldDB" id="A0A5J4KKJ9"/>
<organism evidence="1 2">
    <name type="scientific">Dictyobacter vulcani</name>
    <dbReference type="NCBI Taxonomy" id="2607529"/>
    <lineage>
        <taxon>Bacteria</taxon>
        <taxon>Bacillati</taxon>
        <taxon>Chloroflexota</taxon>
        <taxon>Ktedonobacteria</taxon>
        <taxon>Ktedonobacterales</taxon>
        <taxon>Dictyobacteraceae</taxon>
        <taxon>Dictyobacter</taxon>
    </lineage>
</organism>